<dbReference type="PATRIC" id="fig|1278073.3.peg.3313"/>
<evidence type="ECO:0000256" key="1">
    <source>
        <dbReference type="SAM" id="MobiDB-lite"/>
    </source>
</evidence>
<sequence length="267" mass="30004">MQCRGSRPSQPTEGSRSVKDGRTLKQSQMRDVPSTLALEVEGLALEILRLNEEGSRFSARRLSDELLRRMAPALRVLARRFAKSRGTLGENDLVQVASIEVFKALGTYLPEKKGGQSFLSWSTWRARRALKEHVRLQAADVRPSDAAQRGRTRSRTVVAPVEVISRDRPEEALSGSVTESHDAALAMEFMTVEELLSTCEQVARLYYALADMEPVLRELVCRVHGLGRTRQSIRDVASEWGVPRWRLDALLARARSLLRRKLAERGS</sequence>
<evidence type="ECO:0000259" key="2">
    <source>
        <dbReference type="Pfam" id="PF04542"/>
    </source>
</evidence>
<dbReference type="HOGENOM" id="CLU_1041428_0_0_7"/>
<organism evidence="3 4">
    <name type="scientific">Myxococcus stipitatus (strain DSM 14675 / JCM 12634 / Mx s8)</name>
    <dbReference type="NCBI Taxonomy" id="1278073"/>
    <lineage>
        <taxon>Bacteria</taxon>
        <taxon>Pseudomonadati</taxon>
        <taxon>Myxococcota</taxon>
        <taxon>Myxococcia</taxon>
        <taxon>Myxococcales</taxon>
        <taxon>Cystobacterineae</taxon>
        <taxon>Myxococcaceae</taxon>
        <taxon>Myxococcus</taxon>
    </lineage>
</organism>
<dbReference type="SUPFAM" id="SSF88946">
    <property type="entry name" value="Sigma2 domain of RNA polymerase sigma factors"/>
    <property type="match status" value="1"/>
</dbReference>
<dbReference type="InterPro" id="IPR013324">
    <property type="entry name" value="RNA_pol_sigma_r3/r4-like"/>
</dbReference>
<name>L7U6R7_MYXSD</name>
<dbReference type="eggNOG" id="COG1191">
    <property type="taxonomic scope" value="Bacteria"/>
</dbReference>
<keyword evidence="4" id="KW-1185">Reference proteome</keyword>
<protein>
    <submittedName>
        <fullName evidence="3">RNA polymerase sigma-70 factor</fullName>
    </submittedName>
</protein>
<evidence type="ECO:0000313" key="3">
    <source>
        <dbReference type="EMBL" id="AGC44566.1"/>
    </source>
</evidence>
<feature type="domain" description="RNA polymerase sigma-70 region 2" evidence="2">
    <location>
        <begin position="66"/>
        <end position="137"/>
    </location>
</feature>
<dbReference type="STRING" id="1278073.MYSTI_03254"/>
<dbReference type="Pfam" id="PF04542">
    <property type="entry name" value="Sigma70_r2"/>
    <property type="match status" value="1"/>
</dbReference>
<gene>
    <name evidence="3" type="ordered locus">MYSTI_03254</name>
</gene>
<dbReference type="InterPro" id="IPR013325">
    <property type="entry name" value="RNA_pol_sigma_r2"/>
</dbReference>
<proteinExistence type="predicted"/>
<dbReference type="InterPro" id="IPR007627">
    <property type="entry name" value="RNA_pol_sigma70_r2"/>
</dbReference>
<dbReference type="AlphaFoldDB" id="L7U6R7"/>
<accession>L7U6R7</accession>
<evidence type="ECO:0000313" key="4">
    <source>
        <dbReference type="Proteomes" id="UP000011131"/>
    </source>
</evidence>
<dbReference type="KEGG" id="msd:MYSTI_03254"/>
<dbReference type="Proteomes" id="UP000011131">
    <property type="component" value="Chromosome"/>
</dbReference>
<dbReference type="EMBL" id="CP004025">
    <property type="protein sequence ID" value="AGC44566.1"/>
    <property type="molecule type" value="Genomic_DNA"/>
</dbReference>
<dbReference type="NCBIfam" id="TIGR02937">
    <property type="entry name" value="sigma70-ECF"/>
    <property type="match status" value="1"/>
</dbReference>
<dbReference type="Gene3D" id="1.10.1740.10">
    <property type="match status" value="1"/>
</dbReference>
<dbReference type="GO" id="GO:0003700">
    <property type="term" value="F:DNA-binding transcription factor activity"/>
    <property type="evidence" value="ECO:0007669"/>
    <property type="project" value="InterPro"/>
</dbReference>
<feature type="region of interest" description="Disordered" evidence="1">
    <location>
        <begin position="1"/>
        <end position="26"/>
    </location>
</feature>
<dbReference type="GO" id="GO:0006352">
    <property type="term" value="P:DNA-templated transcription initiation"/>
    <property type="evidence" value="ECO:0007669"/>
    <property type="project" value="InterPro"/>
</dbReference>
<dbReference type="SUPFAM" id="SSF88659">
    <property type="entry name" value="Sigma3 and sigma4 domains of RNA polymerase sigma factors"/>
    <property type="match status" value="1"/>
</dbReference>
<dbReference type="InterPro" id="IPR014284">
    <property type="entry name" value="RNA_pol_sigma-70_dom"/>
</dbReference>
<reference evidence="3 4" key="1">
    <citation type="journal article" date="2013" name="Genome Announc.">
        <title>Complete genome sequence of Myxococcus stipitatus strain DSM 14675, a fruiting myxobacterium.</title>
        <authorList>
            <person name="Huntley S."/>
            <person name="Kneip S."/>
            <person name="Treuner-Lange A."/>
            <person name="Sogaard-Andersen L."/>
        </authorList>
    </citation>
    <scope>NUCLEOTIDE SEQUENCE [LARGE SCALE GENOMIC DNA]</scope>
    <source>
        <strain evidence="4">DSM 14675 / JCM 12634 / Mx s8</strain>
    </source>
</reference>